<dbReference type="SUPFAM" id="SSF55729">
    <property type="entry name" value="Acyl-CoA N-acyltransferases (Nat)"/>
    <property type="match status" value="1"/>
</dbReference>
<dbReference type="InterPro" id="IPR050832">
    <property type="entry name" value="Bact_Acetyltransf"/>
</dbReference>
<dbReference type="PANTHER" id="PTHR43877">
    <property type="entry name" value="AMINOALKYLPHOSPHONATE N-ACETYLTRANSFERASE-RELATED-RELATED"/>
    <property type="match status" value="1"/>
</dbReference>
<sequence>MEIETIREVTDEVVAAFARLLPQLSSSADPPDRASLGRVVAAEPNTVLVARSAGRIVGTLTLVTVPMLTGVRCRIEDVVVDSSARGQGVGAELTTAALRLAREAGAGSVELTSRASRIAANRLYQRLGFQRRESNLYRYPLSGPAELP</sequence>
<dbReference type="Pfam" id="PF00583">
    <property type="entry name" value="Acetyltransf_1"/>
    <property type="match status" value="1"/>
</dbReference>
<keyword evidence="2" id="KW-0012">Acyltransferase</keyword>
<dbReference type="EMBL" id="BOON01000008">
    <property type="protein sequence ID" value="GII21536.1"/>
    <property type="molecule type" value="Genomic_DNA"/>
</dbReference>
<dbReference type="AlphaFoldDB" id="A0A8J3TA70"/>
<accession>A0A8J3TA70</accession>
<dbReference type="Gene3D" id="3.40.630.30">
    <property type="match status" value="1"/>
</dbReference>
<evidence type="ECO:0000313" key="4">
    <source>
        <dbReference type="EMBL" id="GII21536.1"/>
    </source>
</evidence>
<protein>
    <submittedName>
        <fullName evidence="4">N-acetyltransferase</fullName>
    </submittedName>
</protein>
<feature type="domain" description="N-acetyltransferase" evidence="3">
    <location>
        <begin position="4"/>
        <end position="148"/>
    </location>
</feature>
<dbReference type="RefSeq" id="WP_239088040.1">
    <property type="nucleotide sequence ID" value="NZ_BOON01000008.1"/>
</dbReference>
<evidence type="ECO:0000259" key="3">
    <source>
        <dbReference type="PROSITE" id="PS51186"/>
    </source>
</evidence>
<dbReference type="GO" id="GO:0016747">
    <property type="term" value="F:acyltransferase activity, transferring groups other than amino-acyl groups"/>
    <property type="evidence" value="ECO:0007669"/>
    <property type="project" value="InterPro"/>
</dbReference>
<evidence type="ECO:0000256" key="2">
    <source>
        <dbReference type="ARBA" id="ARBA00023315"/>
    </source>
</evidence>
<gene>
    <name evidence="4" type="ORF">Pme01_11330</name>
</gene>
<keyword evidence="1" id="KW-0808">Transferase</keyword>
<reference evidence="4" key="1">
    <citation type="submission" date="2021-01" db="EMBL/GenBank/DDBJ databases">
        <title>Whole genome shotgun sequence of Planosporangium mesophilum NBRC 109066.</title>
        <authorList>
            <person name="Komaki H."/>
            <person name="Tamura T."/>
        </authorList>
    </citation>
    <scope>NUCLEOTIDE SEQUENCE</scope>
    <source>
        <strain evidence="4">NBRC 109066</strain>
    </source>
</reference>
<dbReference type="InterPro" id="IPR016181">
    <property type="entry name" value="Acyl_CoA_acyltransferase"/>
</dbReference>
<organism evidence="4 5">
    <name type="scientific">Planosporangium mesophilum</name>
    <dbReference type="NCBI Taxonomy" id="689768"/>
    <lineage>
        <taxon>Bacteria</taxon>
        <taxon>Bacillati</taxon>
        <taxon>Actinomycetota</taxon>
        <taxon>Actinomycetes</taxon>
        <taxon>Micromonosporales</taxon>
        <taxon>Micromonosporaceae</taxon>
        <taxon>Planosporangium</taxon>
    </lineage>
</organism>
<evidence type="ECO:0000313" key="5">
    <source>
        <dbReference type="Proteomes" id="UP000599074"/>
    </source>
</evidence>
<dbReference type="PROSITE" id="PS51186">
    <property type="entry name" value="GNAT"/>
    <property type="match status" value="1"/>
</dbReference>
<keyword evidence="5" id="KW-1185">Reference proteome</keyword>
<evidence type="ECO:0000256" key="1">
    <source>
        <dbReference type="ARBA" id="ARBA00022679"/>
    </source>
</evidence>
<dbReference type="Proteomes" id="UP000599074">
    <property type="component" value="Unassembled WGS sequence"/>
</dbReference>
<dbReference type="InterPro" id="IPR000182">
    <property type="entry name" value="GNAT_dom"/>
</dbReference>
<proteinExistence type="predicted"/>
<dbReference type="CDD" id="cd04301">
    <property type="entry name" value="NAT_SF"/>
    <property type="match status" value="1"/>
</dbReference>
<name>A0A8J3TA70_9ACTN</name>
<comment type="caution">
    <text evidence="4">The sequence shown here is derived from an EMBL/GenBank/DDBJ whole genome shotgun (WGS) entry which is preliminary data.</text>
</comment>